<dbReference type="ChiTaRS" id="CSRNP1">
    <property type="organism name" value="human"/>
</dbReference>
<keyword evidence="1" id="KW-0812">Transmembrane</keyword>
<organism evidence="2">
    <name type="scientific">Homo sapiens</name>
    <name type="common">Human</name>
    <dbReference type="NCBI Taxonomy" id="9606"/>
    <lineage>
        <taxon>Eukaryota</taxon>
        <taxon>Metazoa</taxon>
        <taxon>Chordata</taxon>
        <taxon>Craniata</taxon>
        <taxon>Vertebrata</taxon>
        <taxon>Euteleostomi</taxon>
        <taxon>Mammalia</taxon>
        <taxon>Eutheria</taxon>
        <taxon>Euarchontoglires</taxon>
        <taxon>Primates</taxon>
        <taxon>Haplorrhini</taxon>
        <taxon>Catarrhini</taxon>
        <taxon>Hominidae</taxon>
        <taxon>Homo</taxon>
    </lineage>
</organism>
<protein>
    <submittedName>
        <fullName evidence="2">Alternative protein CSRNP1</fullName>
    </submittedName>
</protein>
<keyword evidence="1" id="KW-1133">Transmembrane helix</keyword>
<gene>
    <name evidence="2" type="primary">CSRNP1</name>
</gene>
<keyword evidence="1" id="KW-0472">Membrane</keyword>
<proteinExistence type="predicted"/>
<evidence type="ECO:0000313" key="2">
    <source>
        <dbReference type="EMBL" id="CCQ43790.1"/>
    </source>
</evidence>
<sequence>MGSPSSTSPAARASPVCPAVVAVLWVWPFATVLAVASLWLSLRRSKPVHGTRSSASA</sequence>
<dbReference type="OrthoDB" id="5946974at2759"/>
<dbReference type="AlphaFoldDB" id="L8E921"/>
<evidence type="ECO:0000256" key="1">
    <source>
        <dbReference type="SAM" id="Phobius"/>
    </source>
</evidence>
<name>L8E921_HUMAN</name>
<feature type="transmembrane region" description="Helical" evidence="1">
    <location>
        <begin position="20"/>
        <end position="42"/>
    </location>
</feature>
<accession>L8E921</accession>
<dbReference type="EMBL" id="HF584293">
    <property type="protein sequence ID" value="CCQ43790.1"/>
    <property type="molecule type" value="Genomic_DNA"/>
</dbReference>
<reference evidence="2" key="1">
    <citation type="journal article" date="2013" name="PLoS ONE">
        <title>Direct detection of alternative open reading frames translation products in human significantly expands the proteome.</title>
        <authorList>
            <person name="Vanderperre B."/>
            <person name="Lucier J.-F."/>
            <person name="Motard J."/>
            <person name="Tremblay G."/>
            <person name="Vanderperre S."/>
            <person name="Wisztorski M."/>
            <person name="Salzet M."/>
            <person name="Boisvert F.-M."/>
            <person name="Roucou X."/>
        </authorList>
    </citation>
    <scope>NUCLEOTIDE SEQUENCE</scope>
</reference>